<organism evidence="1 2">
    <name type="scientific">Candidatus Parvarchaeum acidophilus ARMAN-5_'5-way FS'</name>
    <dbReference type="NCBI Taxonomy" id="994838"/>
    <lineage>
        <taxon>Archaea</taxon>
        <taxon>Candidatus Parvarchaeota</taxon>
        <taxon>Candidatus Parvarchaeum</taxon>
    </lineage>
</organism>
<sequence length="81" mass="9291">MVEEDDVFVGISNSARLQYDELKNVVNKASDSFNKFKIDNQKYEQLLLNLSEDLNSLHSSFEKIFNDLNSSETVKSDDKKA</sequence>
<dbReference type="HOGENOM" id="CLU_2565553_0_0_2"/>
<accession>F2UU19</accession>
<dbReference type="AlphaFoldDB" id="F2UU19"/>
<protein>
    <submittedName>
        <fullName evidence="1">Uncharacterized protein</fullName>
    </submittedName>
</protein>
<dbReference type="Proteomes" id="UP000243774">
    <property type="component" value="Unassembled WGS sequence"/>
</dbReference>
<evidence type="ECO:0000313" key="2">
    <source>
        <dbReference type="Proteomes" id="UP000243774"/>
    </source>
</evidence>
<name>F2UU19_PARA5</name>
<proteinExistence type="predicted"/>
<dbReference type="EMBL" id="GL876962">
    <property type="protein sequence ID" value="EGD71970.1"/>
    <property type="molecule type" value="Genomic_DNA"/>
</dbReference>
<gene>
    <name evidence="1" type="ORF">CSMARM5_0117</name>
</gene>
<evidence type="ECO:0000313" key="1">
    <source>
        <dbReference type="EMBL" id="EGD71970.1"/>
    </source>
</evidence>
<reference evidence="1 2" key="1">
    <citation type="submission" date="2011-03" db="EMBL/GenBank/DDBJ databases">
        <title>A unique three-unit tRNA splicing endonuclease found in ultrasmall Archaea possesses broad substrate specificity.</title>
        <authorList>
            <person name="Fujishima K."/>
            <person name="Sugahara J."/>
            <person name="Miller C.S."/>
            <person name="Baker B.J."/>
            <person name="Di Giulio M."/>
            <person name="Tomita M."/>
            <person name="Banfield J.F."/>
            <person name="Kanai A."/>
        </authorList>
    </citation>
    <scope>NUCLEOTIDE SEQUENCE [LARGE SCALE GENOMIC DNA]</scope>
</reference>